<evidence type="ECO:0000313" key="3">
    <source>
        <dbReference type="EMBL" id="KAJ6436106.1"/>
    </source>
</evidence>
<name>A0AB34FCC8_9HYPO</name>
<dbReference type="EMBL" id="JAQHRD010000031">
    <property type="protein sequence ID" value="KAJ6436106.1"/>
    <property type="molecule type" value="Genomic_DNA"/>
</dbReference>
<feature type="transmembrane region" description="Helical" evidence="1">
    <location>
        <begin position="211"/>
        <end position="229"/>
    </location>
</feature>
<evidence type="ECO:0000313" key="4">
    <source>
        <dbReference type="Proteomes" id="UP001163105"/>
    </source>
</evidence>
<gene>
    <name evidence="2" type="ORF">O9K51_11371</name>
    <name evidence="3" type="ORF">O9K51_11380</name>
</gene>
<keyword evidence="1" id="KW-0472">Membrane</keyword>
<protein>
    <submittedName>
        <fullName evidence="3">Restless-like transposase</fullName>
    </submittedName>
    <submittedName>
        <fullName evidence="2">Vegetative incompatibility het-e-1</fullName>
    </submittedName>
</protein>
<keyword evidence="1" id="KW-1133">Transmembrane helix</keyword>
<accession>A0AB34FCC8</accession>
<dbReference type="InterPro" id="IPR013920">
    <property type="entry name" value="DUF1774_fun"/>
</dbReference>
<sequence length="252" mass="28186">MDRLGDYNPFRRHEKYSPTTLLAARVLSTCSWLISVVVSVYYGAKNTGDANRNEDVWTQSYAHPSSFTLNSTLGGVFCYFIANNIFHSAFTALLVNSCFGWAEGFLLLNFTNLTVLQFRRKDLPIQMHLPTVSFPLSWTFVALYWNGFMMVPNQSLVAARVVGSIFIWAIFGYGLFSLLALEDFALCFCLSFLAIAIGVGQMERLASVPELISPFIIATVLAFGPLVWLKHKWLGIVSRNSESKCDDKDSSA</sequence>
<feature type="transmembrane region" description="Helical" evidence="1">
    <location>
        <begin position="85"/>
        <end position="108"/>
    </location>
</feature>
<reference evidence="3" key="1">
    <citation type="submission" date="2023-01" db="EMBL/GenBank/DDBJ databases">
        <title>The growth and conidiation of Purpureocillium lavendulum are regulated by nitrogen source and histone H3K14 acetylation.</title>
        <authorList>
            <person name="Tang P."/>
            <person name="Han J."/>
            <person name="Zhang C."/>
            <person name="Tang P."/>
            <person name="Qi F."/>
            <person name="Zhang K."/>
            <person name="Liang L."/>
        </authorList>
    </citation>
    <scope>NUCLEOTIDE SEQUENCE</scope>
    <source>
        <strain evidence="3">YMF1.00683</strain>
    </source>
</reference>
<feature type="transmembrane region" description="Helical" evidence="1">
    <location>
        <begin position="21"/>
        <end position="44"/>
    </location>
</feature>
<organism evidence="3 4">
    <name type="scientific">Purpureocillium lavendulum</name>
    <dbReference type="NCBI Taxonomy" id="1247861"/>
    <lineage>
        <taxon>Eukaryota</taxon>
        <taxon>Fungi</taxon>
        <taxon>Dikarya</taxon>
        <taxon>Ascomycota</taxon>
        <taxon>Pezizomycotina</taxon>
        <taxon>Sordariomycetes</taxon>
        <taxon>Hypocreomycetidae</taxon>
        <taxon>Hypocreales</taxon>
        <taxon>Ophiocordycipitaceae</taxon>
        <taxon>Purpureocillium</taxon>
    </lineage>
</organism>
<comment type="caution">
    <text evidence="3">The sequence shown here is derived from an EMBL/GenBank/DDBJ whole genome shotgun (WGS) entry which is preliminary data.</text>
</comment>
<feature type="transmembrane region" description="Helical" evidence="1">
    <location>
        <begin position="157"/>
        <end position="176"/>
    </location>
</feature>
<dbReference type="Pfam" id="PF08611">
    <property type="entry name" value="DUF1774"/>
    <property type="match status" value="1"/>
</dbReference>
<dbReference type="AlphaFoldDB" id="A0AB34FCC8"/>
<dbReference type="Proteomes" id="UP001163105">
    <property type="component" value="Unassembled WGS sequence"/>
</dbReference>
<proteinExistence type="predicted"/>
<keyword evidence="4" id="KW-1185">Reference proteome</keyword>
<evidence type="ECO:0000256" key="1">
    <source>
        <dbReference type="SAM" id="Phobius"/>
    </source>
</evidence>
<evidence type="ECO:0000313" key="2">
    <source>
        <dbReference type="EMBL" id="KAJ6436097.1"/>
    </source>
</evidence>
<dbReference type="PANTHER" id="PTHR37992">
    <property type="entry name" value="EXPRESSED PROTEIN"/>
    <property type="match status" value="1"/>
</dbReference>
<feature type="transmembrane region" description="Helical" evidence="1">
    <location>
        <begin position="129"/>
        <end position="145"/>
    </location>
</feature>
<dbReference type="PANTHER" id="PTHR37992:SF1">
    <property type="entry name" value="DUF1774-DOMAIN-CONTAINING PROTEIN"/>
    <property type="match status" value="1"/>
</dbReference>
<feature type="transmembrane region" description="Helical" evidence="1">
    <location>
        <begin position="183"/>
        <end position="199"/>
    </location>
</feature>
<keyword evidence="1" id="KW-0812">Transmembrane</keyword>
<dbReference type="EMBL" id="JAQHRD010000031">
    <property type="protein sequence ID" value="KAJ6436097.1"/>
    <property type="molecule type" value="Genomic_DNA"/>
</dbReference>